<gene>
    <name evidence="1" type="ORF">AVEN_42040_1</name>
</gene>
<organism evidence="1 2">
    <name type="scientific">Araneus ventricosus</name>
    <name type="common">Orbweaver spider</name>
    <name type="synonym">Epeira ventricosa</name>
    <dbReference type="NCBI Taxonomy" id="182803"/>
    <lineage>
        <taxon>Eukaryota</taxon>
        <taxon>Metazoa</taxon>
        <taxon>Ecdysozoa</taxon>
        <taxon>Arthropoda</taxon>
        <taxon>Chelicerata</taxon>
        <taxon>Arachnida</taxon>
        <taxon>Araneae</taxon>
        <taxon>Araneomorphae</taxon>
        <taxon>Entelegynae</taxon>
        <taxon>Araneoidea</taxon>
        <taxon>Araneidae</taxon>
        <taxon>Araneus</taxon>
    </lineage>
</organism>
<evidence type="ECO:0000313" key="2">
    <source>
        <dbReference type="Proteomes" id="UP000499080"/>
    </source>
</evidence>
<protein>
    <submittedName>
        <fullName evidence="1">Uncharacterized protein</fullName>
    </submittedName>
</protein>
<keyword evidence="2" id="KW-1185">Reference proteome</keyword>
<comment type="caution">
    <text evidence="1">The sequence shown here is derived from an EMBL/GenBank/DDBJ whole genome shotgun (WGS) entry which is preliminary data.</text>
</comment>
<reference evidence="1 2" key="1">
    <citation type="journal article" date="2019" name="Sci. Rep.">
        <title>Orb-weaving spider Araneus ventricosus genome elucidates the spidroin gene catalogue.</title>
        <authorList>
            <person name="Kono N."/>
            <person name="Nakamura H."/>
            <person name="Ohtoshi R."/>
            <person name="Moran D.A.P."/>
            <person name="Shinohara A."/>
            <person name="Yoshida Y."/>
            <person name="Fujiwara M."/>
            <person name="Mori M."/>
            <person name="Tomita M."/>
            <person name="Arakawa K."/>
        </authorList>
    </citation>
    <scope>NUCLEOTIDE SEQUENCE [LARGE SCALE GENOMIC DNA]</scope>
</reference>
<name>A0A4Y2GGX0_ARAVE</name>
<evidence type="ECO:0000313" key="1">
    <source>
        <dbReference type="EMBL" id="GBM52026.1"/>
    </source>
</evidence>
<proteinExistence type="predicted"/>
<dbReference type="Proteomes" id="UP000499080">
    <property type="component" value="Unassembled WGS sequence"/>
</dbReference>
<accession>A0A4Y2GGX0</accession>
<sequence length="85" mass="9658">MRALDMDRSGKKERQALLLPGEVAKGRSGAACGSDSIWQLRPSARHPSLVSERPRSPTDCGQEKRILIHYSYRQTFLRLIPSYYP</sequence>
<dbReference type="EMBL" id="BGPR01001361">
    <property type="protein sequence ID" value="GBM52026.1"/>
    <property type="molecule type" value="Genomic_DNA"/>
</dbReference>
<dbReference type="AlphaFoldDB" id="A0A4Y2GGX0"/>